<dbReference type="AlphaFoldDB" id="A0A6C0H160"/>
<keyword evidence="1" id="KW-0472">Membrane</keyword>
<organism evidence="2">
    <name type="scientific">viral metagenome</name>
    <dbReference type="NCBI Taxonomy" id="1070528"/>
    <lineage>
        <taxon>unclassified sequences</taxon>
        <taxon>metagenomes</taxon>
        <taxon>organismal metagenomes</taxon>
    </lineage>
</organism>
<reference evidence="2" key="1">
    <citation type="journal article" date="2020" name="Nature">
        <title>Giant virus diversity and host interactions through global metagenomics.</title>
        <authorList>
            <person name="Schulz F."/>
            <person name="Roux S."/>
            <person name="Paez-Espino D."/>
            <person name="Jungbluth S."/>
            <person name="Walsh D.A."/>
            <person name="Denef V.J."/>
            <person name="McMahon K.D."/>
            <person name="Konstantinidis K.T."/>
            <person name="Eloe-Fadrosh E.A."/>
            <person name="Kyrpides N.C."/>
            <person name="Woyke T."/>
        </authorList>
    </citation>
    <scope>NUCLEOTIDE SEQUENCE</scope>
    <source>
        <strain evidence="2">GVMAG-M-3300023179-4</strain>
    </source>
</reference>
<protein>
    <submittedName>
        <fullName evidence="2">Uncharacterized protein</fullName>
    </submittedName>
</protein>
<evidence type="ECO:0000313" key="2">
    <source>
        <dbReference type="EMBL" id="QHT74147.1"/>
    </source>
</evidence>
<keyword evidence="1" id="KW-0812">Transmembrane</keyword>
<evidence type="ECO:0000256" key="1">
    <source>
        <dbReference type="SAM" id="Phobius"/>
    </source>
</evidence>
<name>A0A6C0H160_9ZZZZ</name>
<dbReference type="EMBL" id="MN739839">
    <property type="protein sequence ID" value="QHT74147.1"/>
    <property type="molecule type" value="Genomic_DNA"/>
</dbReference>
<sequence>MTSINIPTFNIPNVNDITVDICNQSSQLINNNIIPTLNSSVKKNINKLNISSMDINAGILNSTRVFDDVVQISVEGINTSIDAINNSTKKINKVLSFLQTLIKTNTFFDTLKTIISLSILSNIPPDKISEVTNYTNYVIYFIFFSIFVSPILSIIFLFL</sequence>
<proteinExistence type="predicted"/>
<feature type="transmembrane region" description="Helical" evidence="1">
    <location>
        <begin position="137"/>
        <end position="158"/>
    </location>
</feature>
<keyword evidence="1" id="KW-1133">Transmembrane helix</keyword>
<accession>A0A6C0H160</accession>